<feature type="region of interest" description="Disordered" evidence="1">
    <location>
        <begin position="1"/>
        <end position="40"/>
    </location>
</feature>
<organism evidence="2 3">
    <name type="scientific">Brevibacterium aurantiacum</name>
    <dbReference type="NCBI Taxonomy" id="273384"/>
    <lineage>
        <taxon>Bacteria</taxon>
        <taxon>Bacillati</taxon>
        <taxon>Actinomycetota</taxon>
        <taxon>Actinomycetes</taxon>
        <taxon>Micrococcales</taxon>
        <taxon>Brevibacteriaceae</taxon>
        <taxon>Brevibacterium</taxon>
    </lineage>
</organism>
<feature type="compositionally biased region" description="Polar residues" evidence="1">
    <location>
        <begin position="31"/>
        <end position="40"/>
    </location>
</feature>
<evidence type="ECO:0000256" key="1">
    <source>
        <dbReference type="SAM" id="MobiDB-lite"/>
    </source>
</evidence>
<accession>A0A1D7W5H5</accession>
<name>A0A1D7W5H5_BREAU</name>
<dbReference type="KEGG" id="blin:BLSMQ_2570"/>
<evidence type="ECO:0000313" key="2">
    <source>
        <dbReference type="EMBL" id="AOP54276.1"/>
    </source>
</evidence>
<reference evidence="3" key="1">
    <citation type="submission" date="2016-09" db="EMBL/GenBank/DDBJ databases">
        <title>Complete Genome Sequence of Brevibacterium linens SMQ-1335.</title>
        <authorList>
            <person name="de Melo A.G."/>
            <person name="Labrie S.J."/>
            <person name="Dumaresq J."/>
            <person name="Roberts R.J."/>
            <person name="Tremblay D.M."/>
            <person name="Moineau S."/>
        </authorList>
    </citation>
    <scope>NUCLEOTIDE SEQUENCE [LARGE SCALE GENOMIC DNA]</scope>
    <source>
        <strain evidence="3">SMQ-1335</strain>
    </source>
</reference>
<proteinExistence type="predicted"/>
<protein>
    <submittedName>
        <fullName evidence="2">Uncharacterized protein</fullName>
    </submittedName>
</protein>
<dbReference type="AlphaFoldDB" id="A0A1D7W5H5"/>
<dbReference type="EMBL" id="CP017150">
    <property type="protein sequence ID" value="AOP54276.1"/>
    <property type="molecule type" value="Genomic_DNA"/>
</dbReference>
<gene>
    <name evidence="2" type="ORF">BLSMQ_2570</name>
</gene>
<dbReference type="Proteomes" id="UP000094793">
    <property type="component" value="Chromosome"/>
</dbReference>
<evidence type="ECO:0000313" key="3">
    <source>
        <dbReference type="Proteomes" id="UP000094793"/>
    </source>
</evidence>
<sequence length="40" mass="4283">MEAGSLAEVRPKLGPCGQVASVHRRNEHESSGNPQESAHE</sequence>